<dbReference type="InterPro" id="IPR015500">
    <property type="entry name" value="Peptidase_S8_subtilisin-rel"/>
</dbReference>
<feature type="chain" id="PRO_5021741245" evidence="6">
    <location>
        <begin position="24"/>
        <end position="447"/>
    </location>
</feature>
<keyword evidence="9" id="KW-1185">Reference proteome</keyword>
<evidence type="ECO:0000256" key="3">
    <source>
        <dbReference type="ARBA" id="ARBA00022801"/>
    </source>
</evidence>
<evidence type="ECO:0000256" key="5">
    <source>
        <dbReference type="PROSITE-ProRule" id="PRU01240"/>
    </source>
</evidence>
<feature type="domain" description="Peptidase S8/S53" evidence="7">
    <location>
        <begin position="179"/>
        <end position="418"/>
    </location>
</feature>
<organism evidence="8 9">
    <name type="scientific">Engelhardtia mirabilis</name>
    <dbReference type="NCBI Taxonomy" id="2528011"/>
    <lineage>
        <taxon>Bacteria</taxon>
        <taxon>Pseudomonadati</taxon>
        <taxon>Planctomycetota</taxon>
        <taxon>Planctomycetia</taxon>
        <taxon>Planctomycetia incertae sedis</taxon>
        <taxon>Engelhardtia</taxon>
    </lineage>
</organism>
<evidence type="ECO:0000256" key="2">
    <source>
        <dbReference type="ARBA" id="ARBA00022670"/>
    </source>
</evidence>
<evidence type="ECO:0000256" key="1">
    <source>
        <dbReference type="ARBA" id="ARBA00011073"/>
    </source>
</evidence>
<dbReference type="GO" id="GO:0004252">
    <property type="term" value="F:serine-type endopeptidase activity"/>
    <property type="evidence" value="ECO:0007669"/>
    <property type="project" value="UniProtKB-UniRule"/>
</dbReference>
<evidence type="ECO:0000259" key="7">
    <source>
        <dbReference type="Pfam" id="PF00082"/>
    </source>
</evidence>
<dbReference type="InterPro" id="IPR050131">
    <property type="entry name" value="Peptidase_S8_subtilisin-like"/>
</dbReference>
<dbReference type="SUPFAM" id="SSF52743">
    <property type="entry name" value="Subtilisin-like"/>
    <property type="match status" value="1"/>
</dbReference>
<dbReference type="Gene3D" id="3.40.50.200">
    <property type="entry name" value="Peptidase S8/S53 domain"/>
    <property type="match status" value="1"/>
</dbReference>
<dbReference type="InterPro" id="IPR000209">
    <property type="entry name" value="Peptidase_S8/S53_dom"/>
</dbReference>
<dbReference type="PRINTS" id="PR00723">
    <property type="entry name" value="SUBTILISIN"/>
</dbReference>
<keyword evidence="3 5" id="KW-0378">Hydrolase</keyword>
<dbReference type="KEGG" id="pbap:Pla133_46340"/>
<feature type="active site" description="Charge relay system" evidence="5">
    <location>
        <position position="381"/>
    </location>
</feature>
<dbReference type="AlphaFoldDB" id="A0A518BRB4"/>
<accession>A0A518BRB4</accession>
<evidence type="ECO:0000256" key="4">
    <source>
        <dbReference type="ARBA" id="ARBA00022825"/>
    </source>
</evidence>
<dbReference type="PANTHER" id="PTHR43806">
    <property type="entry name" value="PEPTIDASE S8"/>
    <property type="match status" value="1"/>
</dbReference>
<feature type="active site" description="Charge relay system" evidence="5">
    <location>
        <position position="236"/>
    </location>
</feature>
<dbReference type="Proteomes" id="UP000316921">
    <property type="component" value="Chromosome"/>
</dbReference>
<evidence type="ECO:0000256" key="6">
    <source>
        <dbReference type="SAM" id="SignalP"/>
    </source>
</evidence>
<name>A0A518BRB4_9BACT</name>
<reference evidence="8 9" key="1">
    <citation type="submission" date="2019-02" db="EMBL/GenBank/DDBJ databases">
        <title>Deep-cultivation of Planctomycetes and their phenomic and genomic characterization uncovers novel biology.</title>
        <authorList>
            <person name="Wiegand S."/>
            <person name="Jogler M."/>
            <person name="Boedeker C."/>
            <person name="Pinto D."/>
            <person name="Vollmers J."/>
            <person name="Rivas-Marin E."/>
            <person name="Kohn T."/>
            <person name="Peeters S.H."/>
            <person name="Heuer A."/>
            <person name="Rast P."/>
            <person name="Oberbeckmann S."/>
            <person name="Bunk B."/>
            <person name="Jeske O."/>
            <person name="Meyerdierks A."/>
            <person name="Storesund J.E."/>
            <person name="Kallscheuer N."/>
            <person name="Luecker S."/>
            <person name="Lage O.M."/>
            <person name="Pohl T."/>
            <person name="Merkel B.J."/>
            <person name="Hornburger P."/>
            <person name="Mueller R.-W."/>
            <person name="Bruemmer F."/>
            <person name="Labrenz M."/>
            <person name="Spormann A.M."/>
            <person name="Op den Camp H."/>
            <person name="Overmann J."/>
            <person name="Amann R."/>
            <person name="Jetten M.S.M."/>
            <person name="Mascher T."/>
            <person name="Medema M.H."/>
            <person name="Devos D.P."/>
            <person name="Kaster A.-K."/>
            <person name="Ovreas L."/>
            <person name="Rohde M."/>
            <person name="Galperin M.Y."/>
            <person name="Jogler C."/>
        </authorList>
    </citation>
    <scope>NUCLEOTIDE SEQUENCE [LARGE SCALE GENOMIC DNA]</scope>
    <source>
        <strain evidence="8 9">Pla133</strain>
    </source>
</reference>
<gene>
    <name evidence="8" type="ORF">Pla133_46340</name>
</gene>
<dbReference type="EMBL" id="CP036287">
    <property type="protein sequence ID" value="QDU69514.1"/>
    <property type="molecule type" value="Genomic_DNA"/>
</dbReference>
<dbReference type="InterPro" id="IPR023827">
    <property type="entry name" value="Peptidase_S8_Asp-AS"/>
</dbReference>
<dbReference type="EC" id="3.4.21.-" evidence="8"/>
<proteinExistence type="inferred from homology"/>
<comment type="similarity">
    <text evidence="1 5">Belongs to the peptidase S8 family.</text>
</comment>
<dbReference type="InterPro" id="IPR036852">
    <property type="entry name" value="Peptidase_S8/S53_dom_sf"/>
</dbReference>
<dbReference type="PANTHER" id="PTHR43806:SF11">
    <property type="entry name" value="CEREVISIN-RELATED"/>
    <property type="match status" value="1"/>
</dbReference>
<protein>
    <submittedName>
        <fullName evidence="8">Thermophilic serine proteinase</fullName>
        <ecNumber evidence="8">3.4.21.-</ecNumber>
    </submittedName>
</protein>
<dbReference type="Pfam" id="PF00082">
    <property type="entry name" value="Peptidase_S8"/>
    <property type="match status" value="1"/>
</dbReference>
<keyword evidence="2 5" id="KW-0645">Protease</keyword>
<evidence type="ECO:0000313" key="9">
    <source>
        <dbReference type="Proteomes" id="UP000316921"/>
    </source>
</evidence>
<dbReference type="PROSITE" id="PS51892">
    <property type="entry name" value="SUBTILASE"/>
    <property type="match status" value="1"/>
</dbReference>
<dbReference type="GO" id="GO:0006508">
    <property type="term" value="P:proteolysis"/>
    <property type="evidence" value="ECO:0007669"/>
    <property type="project" value="UniProtKB-KW"/>
</dbReference>
<keyword evidence="4 5" id="KW-0720">Serine protease</keyword>
<feature type="active site" description="Charge relay system" evidence="5">
    <location>
        <position position="187"/>
    </location>
</feature>
<dbReference type="RefSeq" id="WP_145069466.1">
    <property type="nucleotide sequence ID" value="NZ_CP036287.1"/>
</dbReference>
<feature type="signal peptide" evidence="6">
    <location>
        <begin position="1"/>
        <end position="23"/>
    </location>
</feature>
<keyword evidence="6" id="KW-0732">Signal</keyword>
<sequence length="447" mass="44714" precursor="true">MKLLPHTLLGLTAVLASASAATAQLEAPKAQRGASAAVAGASVAPIAPIVLNQVLVGLAPGVAPADVAAQVGGILIDQFGDPLAPLSAGGPGLVALLQLPQGQGVDTAHAFLTDVPGVIFVEGNTAAGPPEGCGGKAVTGPQQCTAAFFDATPTGPEYTDQAAVPAIALNGSTAPQAGSPTIVAVIDTGIDLAHPLLAGNIHAPGFDFVLGQPVAADLANGIDDDGDGQVDEAHGHGTHMAGLIVLVDPMARLIPYRVLDADGVGTSYDVARAIYRAAIDGAEVINLSLSLAEPSAAVEEAIEFAHDECHIAIVAAAGNTGSLGVVYPAAYHEVIAVAAVGVDDVVAPFSAFGKEVDVCAPGVDVYSAMPGNQYALWSGTSMSTAIVSGGVSRLHSWSSKAHEPEANTDALADAAHSLESTNPLHNDQLGSGRIDIAQAGVKLLHHD</sequence>
<evidence type="ECO:0000313" key="8">
    <source>
        <dbReference type="EMBL" id="QDU69514.1"/>
    </source>
</evidence>
<dbReference type="PROSITE" id="PS00136">
    <property type="entry name" value="SUBTILASE_ASP"/>
    <property type="match status" value="1"/>
</dbReference>